<sequence length="120" mass="13585">MTAAVGIALCFFVPPAFSFTSFGPPLLDRCWTSASKALQRSTLPTALLSCRLSTPFSSGSRAWINVERLCRMPICMYTAEQDDVKIYDLTRKKSACVRWNKKCECDDEICYVLFTYDIDD</sequence>
<dbReference type="AlphaFoldDB" id="A0A182MLU9"/>
<keyword evidence="3" id="KW-1185">Reference proteome</keyword>
<protein>
    <recommendedName>
        <fullName evidence="4">Secreted protein</fullName>
    </recommendedName>
</protein>
<reference evidence="3" key="1">
    <citation type="submission" date="2013-09" db="EMBL/GenBank/DDBJ databases">
        <title>The Genome Sequence of Anopheles culicifacies species A.</title>
        <authorList>
            <consortium name="The Broad Institute Genomics Platform"/>
            <person name="Neafsey D.E."/>
            <person name="Besansky N."/>
            <person name="Howell P."/>
            <person name="Walton C."/>
            <person name="Young S.K."/>
            <person name="Zeng Q."/>
            <person name="Gargeya S."/>
            <person name="Fitzgerald M."/>
            <person name="Haas B."/>
            <person name="Abouelleil A."/>
            <person name="Allen A.W."/>
            <person name="Alvarado L."/>
            <person name="Arachchi H.M."/>
            <person name="Berlin A.M."/>
            <person name="Chapman S.B."/>
            <person name="Gainer-Dewar J."/>
            <person name="Goldberg J."/>
            <person name="Griggs A."/>
            <person name="Gujja S."/>
            <person name="Hansen M."/>
            <person name="Howarth C."/>
            <person name="Imamovic A."/>
            <person name="Ireland A."/>
            <person name="Larimer J."/>
            <person name="McCowan C."/>
            <person name="Murphy C."/>
            <person name="Pearson M."/>
            <person name="Poon T.W."/>
            <person name="Priest M."/>
            <person name="Roberts A."/>
            <person name="Saif S."/>
            <person name="Shea T."/>
            <person name="Sisk P."/>
            <person name="Sykes S."/>
            <person name="Wortman J."/>
            <person name="Nusbaum C."/>
            <person name="Birren B."/>
        </authorList>
    </citation>
    <scope>NUCLEOTIDE SEQUENCE [LARGE SCALE GENOMIC DNA]</scope>
    <source>
        <strain evidence="3">A-37</strain>
    </source>
</reference>
<feature type="signal peptide" evidence="1">
    <location>
        <begin position="1"/>
        <end position="18"/>
    </location>
</feature>
<evidence type="ECO:0000256" key="1">
    <source>
        <dbReference type="SAM" id="SignalP"/>
    </source>
</evidence>
<evidence type="ECO:0000313" key="3">
    <source>
        <dbReference type="Proteomes" id="UP000075883"/>
    </source>
</evidence>
<keyword evidence="1" id="KW-0732">Signal</keyword>
<dbReference type="VEuPathDB" id="VectorBase:ACUA021371"/>
<dbReference type="EnsemblMetazoa" id="ACUA021371-RA">
    <property type="protein sequence ID" value="ACUA021371-PA"/>
    <property type="gene ID" value="ACUA021371"/>
</dbReference>
<dbReference type="Proteomes" id="UP000075883">
    <property type="component" value="Unassembled WGS sequence"/>
</dbReference>
<evidence type="ECO:0008006" key="4">
    <source>
        <dbReference type="Google" id="ProtNLM"/>
    </source>
</evidence>
<reference evidence="2" key="2">
    <citation type="submission" date="2020-05" db="UniProtKB">
        <authorList>
            <consortium name="EnsemblMetazoa"/>
        </authorList>
    </citation>
    <scope>IDENTIFICATION</scope>
    <source>
        <strain evidence="2">A-37</strain>
    </source>
</reference>
<evidence type="ECO:0000313" key="2">
    <source>
        <dbReference type="EnsemblMetazoa" id="ACUA021371-PA"/>
    </source>
</evidence>
<proteinExistence type="predicted"/>
<organism evidence="2 3">
    <name type="scientific">Anopheles culicifacies</name>
    <dbReference type="NCBI Taxonomy" id="139723"/>
    <lineage>
        <taxon>Eukaryota</taxon>
        <taxon>Metazoa</taxon>
        <taxon>Ecdysozoa</taxon>
        <taxon>Arthropoda</taxon>
        <taxon>Hexapoda</taxon>
        <taxon>Insecta</taxon>
        <taxon>Pterygota</taxon>
        <taxon>Neoptera</taxon>
        <taxon>Endopterygota</taxon>
        <taxon>Diptera</taxon>
        <taxon>Nematocera</taxon>
        <taxon>Culicoidea</taxon>
        <taxon>Culicidae</taxon>
        <taxon>Anophelinae</taxon>
        <taxon>Anopheles</taxon>
        <taxon>culicifacies species complex</taxon>
    </lineage>
</organism>
<dbReference type="EMBL" id="AXCM01000446">
    <property type="status" value="NOT_ANNOTATED_CDS"/>
    <property type="molecule type" value="Genomic_DNA"/>
</dbReference>
<accession>A0A182MLU9</accession>
<name>A0A182MLU9_9DIPT</name>
<feature type="chain" id="PRO_5008128522" description="Secreted protein" evidence="1">
    <location>
        <begin position="19"/>
        <end position="120"/>
    </location>
</feature>